<dbReference type="PANTHER" id="PTHR42760:SF133">
    <property type="entry name" value="3-OXOACYL-[ACYL-CARRIER-PROTEIN] REDUCTASE"/>
    <property type="match status" value="1"/>
</dbReference>
<dbReference type="OrthoDB" id="9803333at2"/>
<evidence type="ECO:0000313" key="4">
    <source>
        <dbReference type="EMBL" id="RVT90969.1"/>
    </source>
</evidence>
<dbReference type="PRINTS" id="PR00081">
    <property type="entry name" value="GDHRDH"/>
</dbReference>
<dbReference type="GO" id="GO:0016616">
    <property type="term" value="F:oxidoreductase activity, acting on the CH-OH group of donors, NAD or NADP as acceptor"/>
    <property type="evidence" value="ECO:0007669"/>
    <property type="project" value="TreeGrafter"/>
</dbReference>
<reference evidence="4 5" key="1">
    <citation type="submission" date="2019-01" db="EMBL/GenBank/DDBJ databases">
        <authorList>
            <person name="Chen W.-M."/>
        </authorList>
    </citation>
    <scope>NUCLEOTIDE SEQUENCE [LARGE SCALE GENOMIC DNA]</scope>
    <source>
        <strain evidence="4 5">CCP-7</strain>
    </source>
</reference>
<sequence>MGMIDLHGRTAIITGGARGLGRVMTLALAEAGANVIITAMRSPDQIAETEAQAADLPGSCKGILADMSNASDCRRVAEAALLLTGRIDILVNNAARGSREQRAEGGERPRFWEADEDAIERMVATNLAGPYLMARAVVPTMIAQGYGRIINISTSRTTMRLIGGGPYGPTKAAIEAATNIWARELAGTGVTANALLPGGASDTDLIPGDGIGTRAVAFIPGKDEPGQEGSVPGGLLPPWIMGPPIVWLASDASADFNGRRFVARDWDVDLPPDQAAMRAMQPPCDRPVIM</sequence>
<keyword evidence="2" id="KW-0560">Oxidoreductase</keyword>
<dbReference type="InterPro" id="IPR002347">
    <property type="entry name" value="SDR_fam"/>
</dbReference>
<evidence type="ECO:0000256" key="1">
    <source>
        <dbReference type="ARBA" id="ARBA00006484"/>
    </source>
</evidence>
<dbReference type="EMBL" id="SACN01000002">
    <property type="protein sequence ID" value="RVT90969.1"/>
    <property type="molecule type" value="Genomic_DNA"/>
</dbReference>
<dbReference type="AlphaFoldDB" id="A0A437LZV7"/>
<dbReference type="Pfam" id="PF00106">
    <property type="entry name" value="adh_short"/>
    <property type="match status" value="1"/>
</dbReference>
<evidence type="ECO:0000256" key="3">
    <source>
        <dbReference type="RuleBase" id="RU000363"/>
    </source>
</evidence>
<dbReference type="PANTHER" id="PTHR42760">
    <property type="entry name" value="SHORT-CHAIN DEHYDROGENASES/REDUCTASES FAMILY MEMBER"/>
    <property type="match status" value="1"/>
</dbReference>
<evidence type="ECO:0000313" key="5">
    <source>
        <dbReference type="Proteomes" id="UP000282971"/>
    </source>
</evidence>
<comment type="similarity">
    <text evidence="1 3">Belongs to the short-chain dehydrogenases/reductases (SDR) family.</text>
</comment>
<dbReference type="Proteomes" id="UP000282971">
    <property type="component" value="Unassembled WGS sequence"/>
</dbReference>
<dbReference type="CDD" id="cd05233">
    <property type="entry name" value="SDR_c"/>
    <property type="match status" value="1"/>
</dbReference>
<dbReference type="InterPro" id="IPR036291">
    <property type="entry name" value="NAD(P)-bd_dom_sf"/>
</dbReference>
<dbReference type="PRINTS" id="PR00080">
    <property type="entry name" value="SDRFAMILY"/>
</dbReference>
<dbReference type="Gene3D" id="3.40.50.720">
    <property type="entry name" value="NAD(P)-binding Rossmann-like Domain"/>
    <property type="match status" value="1"/>
</dbReference>
<comment type="caution">
    <text evidence="4">The sequence shown here is derived from an EMBL/GenBank/DDBJ whole genome shotgun (WGS) entry which is preliminary data.</text>
</comment>
<dbReference type="SUPFAM" id="SSF51735">
    <property type="entry name" value="NAD(P)-binding Rossmann-fold domains"/>
    <property type="match status" value="1"/>
</dbReference>
<keyword evidence="5" id="KW-1185">Reference proteome</keyword>
<organism evidence="4 5">
    <name type="scientific">Sphingomonas crocodyli</name>
    <dbReference type="NCBI Taxonomy" id="1979270"/>
    <lineage>
        <taxon>Bacteria</taxon>
        <taxon>Pseudomonadati</taxon>
        <taxon>Pseudomonadota</taxon>
        <taxon>Alphaproteobacteria</taxon>
        <taxon>Sphingomonadales</taxon>
        <taxon>Sphingomonadaceae</taxon>
        <taxon>Sphingomonas</taxon>
    </lineage>
</organism>
<protein>
    <submittedName>
        <fullName evidence="4">SDR family oxidoreductase</fullName>
    </submittedName>
</protein>
<name>A0A437LZV7_9SPHN</name>
<accession>A0A437LZV7</accession>
<proteinExistence type="inferred from homology"/>
<gene>
    <name evidence="4" type="ORF">EOD43_15665</name>
</gene>
<evidence type="ECO:0000256" key="2">
    <source>
        <dbReference type="ARBA" id="ARBA00023002"/>
    </source>
</evidence>